<feature type="transmembrane region" description="Helical" evidence="4">
    <location>
        <begin position="180"/>
        <end position="207"/>
    </location>
</feature>
<sequence length="238" mass="26491">MRTERPDRTFQHLLKGKPAIILDNDPNALLFPSNLYSFFQSPEDFNLRWLLGVFFYAIRIIAFWMSVLLPAFYIAVTAFHSNILPIGIFYTLKLSVENVPLPPLLEALTMQIFLELLREASLRLPQAVGSTIGTVGAIVIGTSIVQTNLISNSMIVVIALTAVASFTIPVKEMSTAARLIGLPLTILASVFGFLGISFGMLMIVCHLSKIKLFGERYVENPGFKEFTLLNSKKVKKHD</sequence>
<evidence type="ECO:0000256" key="1">
    <source>
        <dbReference type="ARBA" id="ARBA00004141"/>
    </source>
</evidence>
<protein>
    <recommendedName>
        <fullName evidence="7">Spore germination protein</fullName>
    </recommendedName>
</protein>
<evidence type="ECO:0000313" key="5">
    <source>
        <dbReference type="EMBL" id="ODG92576.1"/>
    </source>
</evidence>
<keyword evidence="3 4" id="KW-0472">Membrane</keyword>
<feature type="transmembrane region" description="Helical" evidence="4">
    <location>
        <begin position="149"/>
        <end position="168"/>
    </location>
</feature>
<keyword evidence="6" id="KW-1185">Reference proteome</keyword>
<comment type="similarity">
    <text evidence="2">Belongs to the GerABKA family.</text>
</comment>
<evidence type="ECO:0000256" key="3">
    <source>
        <dbReference type="ARBA" id="ARBA00023136"/>
    </source>
</evidence>
<comment type="caution">
    <text evidence="5">The sequence shown here is derived from an EMBL/GenBank/DDBJ whole genome shotgun (WGS) entry which is preliminary data.</text>
</comment>
<organism evidence="5 6">
    <name type="scientific">Gottfriedia luciferensis</name>
    <dbReference type="NCBI Taxonomy" id="178774"/>
    <lineage>
        <taxon>Bacteria</taxon>
        <taxon>Bacillati</taxon>
        <taxon>Bacillota</taxon>
        <taxon>Bacilli</taxon>
        <taxon>Bacillales</taxon>
        <taxon>Bacillaceae</taxon>
        <taxon>Gottfriedia</taxon>
    </lineage>
</organism>
<dbReference type="InterPro" id="IPR004995">
    <property type="entry name" value="Spore_Ger"/>
</dbReference>
<dbReference type="InterPro" id="IPR050768">
    <property type="entry name" value="UPF0353/GerABKA_families"/>
</dbReference>
<dbReference type="PANTHER" id="PTHR22550">
    <property type="entry name" value="SPORE GERMINATION PROTEIN"/>
    <property type="match status" value="1"/>
</dbReference>
<evidence type="ECO:0008006" key="7">
    <source>
        <dbReference type="Google" id="ProtNLM"/>
    </source>
</evidence>
<keyword evidence="4" id="KW-0812">Transmembrane</keyword>
<accession>A0ABX2ZTS1</accession>
<proteinExistence type="inferred from homology"/>
<dbReference type="Proteomes" id="UP000094580">
    <property type="component" value="Unassembled WGS sequence"/>
</dbReference>
<evidence type="ECO:0000256" key="4">
    <source>
        <dbReference type="SAM" id="Phobius"/>
    </source>
</evidence>
<keyword evidence="4" id="KW-1133">Transmembrane helix</keyword>
<evidence type="ECO:0000256" key="2">
    <source>
        <dbReference type="ARBA" id="ARBA00005278"/>
    </source>
</evidence>
<dbReference type="EMBL" id="MDKC01000007">
    <property type="protein sequence ID" value="ODG92576.1"/>
    <property type="molecule type" value="Genomic_DNA"/>
</dbReference>
<gene>
    <name evidence="5" type="ORF">BED47_19230</name>
</gene>
<name>A0ABX2ZTS1_9BACI</name>
<dbReference type="PANTHER" id="PTHR22550:SF5">
    <property type="entry name" value="LEUCINE ZIPPER PROTEIN 4"/>
    <property type="match status" value="1"/>
</dbReference>
<comment type="subcellular location">
    <subcellularLocation>
        <location evidence="1">Membrane</location>
        <topology evidence="1">Multi-pass membrane protein</topology>
    </subcellularLocation>
</comment>
<dbReference type="Pfam" id="PF03323">
    <property type="entry name" value="GerA"/>
    <property type="match status" value="1"/>
</dbReference>
<evidence type="ECO:0000313" key="6">
    <source>
        <dbReference type="Proteomes" id="UP000094580"/>
    </source>
</evidence>
<reference evidence="5 6" key="1">
    <citation type="submission" date="2016-07" db="EMBL/GenBank/DDBJ databases">
        <authorList>
            <person name="Townsley L."/>
            <person name="Shank E.A."/>
        </authorList>
    </citation>
    <scope>NUCLEOTIDE SEQUENCE [LARGE SCALE GENOMIC DNA]</scope>
    <source>
        <strain evidence="5 6">CH01</strain>
    </source>
</reference>